<comment type="caution">
    <text evidence="1">The sequence shown here is derived from an EMBL/GenBank/DDBJ whole genome shotgun (WGS) entry which is preliminary data.</text>
</comment>
<organism evidence="1 2">
    <name type="scientific">Carnegiea gigantea</name>
    <dbReference type="NCBI Taxonomy" id="171969"/>
    <lineage>
        <taxon>Eukaryota</taxon>
        <taxon>Viridiplantae</taxon>
        <taxon>Streptophyta</taxon>
        <taxon>Embryophyta</taxon>
        <taxon>Tracheophyta</taxon>
        <taxon>Spermatophyta</taxon>
        <taxon>Magnoliopsida</taxon>
        <taxon>eudicotyledons</taxon>
        <taxon>Gunneridae</taxon>
        <taxon>Pentapetalae</taxon>
        <taxon>Caryophyllales</taxon>
        <taxon>Cactineae</taxon>
        <taxon>Cactaceae</taxon>
        <taxon>Cactoideae</taxon>
        <taxon>Echinocereeae</taxon>
        <taxon>Carnegiea</taxon>
    </lineage>
</organism>
<gene>
    <name evidence="1" type="ORF">Cgig2_023989</name>
</gene>
<dbReference type="Proteomes" id="UP001153076">
    <property type="component" value="Unassembled WGS sequence"/>
</dbReference>
<name>A0A9Q1KB31_9CARY</name>
<keyword evidence="2" id="KW-1185">Reference proteome</keyword>
<protein>
    <submittedName>
        <fullName evidence="1">Uncharacterized protein</fullName>
    </submittedName>
</protein>
<sequence>MIRVKILSSLWEKAGPVSQDRPEMELALPTVIILTSPATTGHAAAAAAAAADDDRAGNLGRIDLEGLLVIFSFYSGTSKNCGCRNDKKIFITAWGKIWWRRFYGLEFTHTILNQEGGSQTPGEMIIKHIGCLTGSNHDDIGGERLVISSIRPNNCHSMVGNCKEQLLIERSIDDPEKNCLTLFDWKYCCICMDILLQALGKDMPIQAWGGFLRMAPEEAFSIYRSEVYIELPTARSDAINVLKFSTLPPDVVYSGGLKTCRTASAQMLYA</sequence>
<evidence type="ECO:0000313" key="2">
    <source>
        <dbReference type="Proteomes" id="UP001153076"/>
    </source>
</evidence>
<evidence type="ECO:0000313" key="1">
    <source>
        <dbReference type="EMBL" id="KAJ8440224.1"/>
    </source>
</evidence>
<reference evidence="1" key="1">
    <citation type="submission" date="2022-04" db="EMBL/GenBank/DDBJ databases">
        <title>Carnegiea gigantea Genome sequencing and assembly v2.</title>
        <authorList>
            <person name="Copetti D."/>
            <person name="Sanderson M.J."/>
            <person name="Burquez A."/>
            <person name="Wojciechowski M.F."/>
        </authorList>
    </citation>
    <scope>NUCLEOTIDE SEQUENCE</scope>
    <source>
        <strain evidence="1">SGP5-SGP5p</strain>
        <tissue evidence="1">Aerial part</tissue>
    </source>
</reference>
<dbReference type="AlphaFoldDB" id="A0A9Q1KB31"/>
<dbReference type="OrthoDB" id="10648545at2759"/>
<proteinExistence type="predicted"/>
<accession>A0A9Q1KB31</accession>
<dbReference type="EMBL" id="JAKOGI010000196">
    <property type="protein sequence ID" value="KAJ8440224.1"/>
    <property type="molecule type" value="Genomic_DNA"/>
</dbReference>